<dbReference type="Proteomes" id="UP000663833">
    <property type="component" value="Unassembled WGS sequence"/>
</dbReference>
<dbReference type="Proteomes" id="UP000663825">
    <property type="component" value="Unassembled WGS sequence"/>
</dbReference>
<organism evidence="2 4">
    <name type="scientific">Rotaria socialis</name>
    <dbReference type="NCBI Taxonomy" id="392032"/>
    <lineage>
        <taxon>Eukaryota</taxon>
        <taxon>Metazoa</taxon>
        <taxon>Spiralia</taxon>
        <taxon>Gnathifera</taxon>
        <taxon>Rotifera</taxon>
        <taxon>Eurotatoria</taxon>
        <taxon>Bdelloidea</taxon>
        <taxon>Philodinida</taxon>
        <taxon>Philodinidae</taxon>
        <taxon>Rotaria</taxon>
    </lineage>
</organism>
<accession>A0A817PFR4</accession>
<gene>
    <name evidence="3" type="ORF">LUA448_LOCUS23500</name>
    <name evidence="2" type="ORF">TIS948_LOCUS10325</name>
</gene>
<dbReference type="AlphaFoldDB" id="A0A817PFR4"/>
<dbReference type="PANTHER" id="PTHR47272">
    <property type="entry name" value="DDE_TNP_1_7 DOMAIN-CONTAINING PROTEIN"/>
    <property type="match status" value="1"/>
</dbReference>
<dbReference type="InterPro" id="IPR029526">
    <property type="entry name" value="PGBD"/>
</dbReference>
<dbReference type="OrthoDB" id="123207at2759"/>
<sequence>MPKKPTKRGFKVWTWCGVSAFVYEMILHHGSPKSISNELALPDRSLKQFGSSGLVVLDLVKDVPVVFAIFIDNYFASTKLIKKLTQLGYRITCTLRSNRTEKCLISTEQEFSKKQRGYYEYFISKDKTCIVVGWKDSKRVLLDSNHAGIEPKTKLKRWDKEKRCRVDIVAPQIINNYNKFMGGVNNMDMLIAFHPIPFKSKRWYSRIIWRILDVMIINSWIIRNSRLCGHNSYSSASHGKFRLFHFKSEIAKFLLTKPNLQIFSTTTVSSSIDVYQSDEENEPPTKTLREARSSVTDVTQYDNSNHWPLFISAPNNTRCKNDNCSGKIYWQCSKCNVHLCLNSSKNCFNEYHTHK</sequence>
<evidence type="ECO:0000313" key="3">
    <source>
        <dbReference type="EMBL" id="CAF3472882.1"/>
    </source>
</evidence>
<evidence type="ECO:0000313" key="2">
    <source>
        <dbReference type="EMBL" id="CAF3162046.1"/>
    </source>
</evidence>
<dbReference type="Pfam" id="PF13843">
    <property type="entry name" value="DDE_Tnp_1_7"/>
    <property type="match status" value="1"/>
</dbReference>
<reference evidence="2" key="1">
    <citation type="submission" date="2021-02" db="EMBL/GenBank/DDBJ databases">
        <authorList>
            <person name="Nowell W R."/>
        </authorList>
    </citation>
    <scope>NUCLEOTIDE SEQUENCE</scope>
</reference>
<evidence type="ECO:0000259" key="1">
    <source>
        <dbReference type="Pfam" id="PF13843"/>
    </source>
</evidence>
<proteinExistence type="predicted"/>
<dbReference type="EMBL" id="CAJNXB010001393">
    <property type="protein sequence ID" value="CAF3162046.1"/>
    <property type="molecule type" value="Genomic_DNA"/>
</dbReference>
<comment type="caution">
    <text evidence="2">The sequence shown here is derived from an EMBL/GenBank/DDBJ whole genome shotgun (WGS) entry which is preliminary data.</text>
</comment>
<protein>
    <recommendedName>
        <fullName evidence="1">PiggyBac transposable element-derived protein domain-containing protein</fullName>
    </recommendedName>
</protein>
<evidence type="ECO:0000313" key="4">
    <source>
        <dbReference type="Proteomes" id="UP000663825"/>
    </source>
</evidence>
<dbReference type="EMBL" id="CAJNYD010003041">
    <property type="protein sequence ID" value="CAF3472882.1"/>
    <property type="molecule type" value="Genomic_DNA"/>
</dbReference>
<feature type="domain" description="PiggyBac transposable element-derived protein" evidence="1">
    <location>
        <begin position="1"/>
        <end position="220"/>
    </location>
</feature>
<name>A0A817PFR4_9BILA</name>